<dbReference type="AlphaFoldDB" id="A0A6A5AMN7"/>
<evidence type="ECO:0000313" key="2">
    <source>
        <dbReference type="EMBL" id="KAF0754375.1"/>
    </source>
</evidence>
<proteinExistence type="predicted"/>
<evidence type="ECO:0000259" key="1">
    <source>
        <dbReference type="PROSITE" id="PS50030"/>
    </source>
</evidence>
<dbReference type="Pfam" id="PF22562">
    <property type="entry name" value="UBA_7"/>
    <property type="match status" value="1"/>
</dbReference>
<accession>A0A6A5AMN7</accession>
<comment type="caution">
    <text evidence="2">The sequence shown here is derived from an EMBL/GenBank/DDBJ whole genome shotgun (WGS) entry which is preliminary data.</text>
</comment>
<evidence type="ECO:0000313" key="3">
    <source>
        <dbReference type="Proteomes" id="UP000469452"/>
    </source>
</evidence>
<reference evidence="2 3" key="1">
    <citation type="submission" date="2019-06" db="EMBL/GenBank/DDBJ databases">
        <title>Genomics analysis of Aphanomyces spp. identifies a new class of oomycete effector associated with host adaptation.</title>
        <authorList>
            <person name="Gaulin E."/>
        </authorList>
    </citation>
    <scope>NUCLEOTIDE SEQUENCE [LARGE SCALE GENOMIC DNA]</scope>
    <source>
        <strain evidence="2 3">E</strain>
    </source>
</reference>
<dbReference type="Proteomes" id="UP000469452">
    <property type="component" value="Unassembled WGS sequence"/>
</dbReference>
<gene>
    <name evidence="2" type="ORF">AaE_005358</name>
</gene>
<name>A0A6A5AMN7_APHAT</name>
<dbReference type="EMBL" id="VJMI01010879">
    <property type="protein sequence ID" value="KAF0754375.1"/>
    <property type="molecule type" value="Genomic_DNA"/>
</dbReference>
<feature type="domain" description="UBA" evidence="1">
    <location>
        <begin position="1"/>
        <end position="31"/>
    </location>
</feature>
<sequence length="317" mass="34036">MMGFTLSHVELALRQIGANDVEMAMEWLLEHPEVEFVAQSVDPNHVASAGSLPSSPVPTYTALRATLASIPLAIVSASTDEYVTRAVADLLVLQASQADEDRVRIVQSFDQYLNTTSSSCLESVAHVLALVVHGDCKSRAVLLTQASATVARLVQIVVNQSDSVHECVAPILLVLDALAVADDTTAATLDTATKQQLVDSCARLMRLALPSGVGHAVWQVAVRLTRDLELVDRFVAVDGVDACINTPSVFDGYKELTSAILAHVLEYPEVLQARMEEKIVQSMKKLSLRLGGGSVSSAQRILPRNLLSDLGVVAMRD</sequence>
<dbReference type="Gene3D" id="1.10.8.10">
    <property type="entry name" value="DNA helicase RuvA subunit, C-terminal domain"/>
    <property type="match status" value="1"/>
</dbReference>
<feature type="non-terminal residue" evidence="2">
    <location>
        <position position="317"/>
    </location>
</feature>
<dbReference type="InterPro" id="IPR015940">
    <property type="entry name" value="UBA"/>
</dbReference>
<organism evidence="2 3">
    <name type="scientific">Aphanomyces astaci</name>
    <name type="common">Crayfish plague agent</name>
    <dbReference type="NCBI Taxonomy" id="112090"/>
    <lineage>
        <taxon>Eukaryota</taxon>
        <taxon>Sar</taxon>
        <taxon>Stramenopiles</taxon>
        <taxon>Oomycota</taxon>
        <taxon>Saprolegniomycetes</taxon>
        <taxon>Saprolegniales</taxon>
        <taxon>Verrucalvaceae</taxon>
        <taxon>Aphanomyces</taxon>
    </lineage>
</organism>
<dbReference type="SUPFAM" id="SSF46934">
    <property type="entry name" value="UBA-like"/>
    <property type="match status" value="1"/>
</dbReference>
<dbReference type="PROSITE" id="PS50030">
    <property type="entry name" value="UBA"/>
    <property type="match status" value="1"/>
</dbReference>
<dbReference type="InterPro" id="IPR009060">
    <property type="entry name" value="UBA-like_sf"/>
</dbReference>
<protein>
    <recommendedName>
        <fullName evidence="1">UBA domain-containing protein</fullName>
    </recommendedName>
</protein>